<keyword evidence="5 9" id="KW-1133">Transmembrane helix</keyword>
<feature type="transmembrane region" description="Helical" evidence="9">
    <location>
        <begin position="33"/>
        <end position="52"/>
    </location>
</feature>
<evidence type="ECO:0000256" key="3">
    <source>
        <dbReference type="ARBA" id="ARBA00022475"/>
    </source>
</evidence>
<feature type="transmembrane region" description="Helical" evidence="9">
    <location>
        <begin position="89"/>
        <end position="108"/>
    </location>
</feature>
<keyword evidence="2" id="KW-0813">Transport</keyword>
<dbReference type="EMBL" id="JBHRXX010000007">
    <property type="protein sequence ID" value="MFC3685627.1"/>
    <property type="molecule type" value="Genomic_DNA"/>
</dbReference>
<dbReference type="SUPFAM" id="SSF103481">
    <property type="entry name" value="Multidrug resistance efflux transporter EmrE"/>
    <property type="match status" value="1"/>
</dbReference>
<evidence type="ECO:0000256" key="6">
    <source>
        <dbReference type="ARBA" id="ARBA00023136"/>
    </source>
</evidence>
<proteinExistence type="inferred from homology"/>
<evidence type="ECO:0000256" key="4">
    <source>
        <dbReference type="ARBA" id="ARBA00022692"/>
    </source>
</evidence>
<evidence type="ECO:0000256" key="2">
    <source>
        <dbReference type="ARBA" id="ARBA00022448"/>
    </source>
</evidence>
<protein>
    <submittedName>
        <fullName evidence="10">DMT family transporter</fullName>
    </submittedName>
</protein>
<keyword evidence="3" id="KW-1003">Cell membrane</keyword>
<evidence type="ECO:0000256" key="7">
    <source>
        <dbReference type="ARBA" id="ARBA00038032"/>
    </source>
</evidence>
<dbReference type="InterPro" id="IPR000390">
    <property type="entry name" value="Small_drug/metabolite_transptr"/>
</dbReference>
<dbReference type="InterPro" id="IPR045324">
    <property type="entry name" value="Small_multidrug_res"/>
</dbReference>
<evidence type="ECO:0000256" key="1">
    <source>
        <dbReference type="ARBA" id="ARBA00004651"/>
    </source>
</evidence>
<dbReference type="PANTHER" id="PTHR30561">
    <property type="entry name" value="SMR FAMILY PROTON-DEPENDENT DRUG EFFLUX TRANSPORTER SUGE"/>
    <property type="match status" value="1"/>
</dbReference>
<comment type="caution">
    <text evidence="10">The sequence shown here is derived from an EMBL/GenBank/DDBJ whole genome shotgun (WGS) entry which is preliminary data.</text>
</comment>
<dbReference type="RefSeq" id="WP_382177139.1">
    <property type="nucleotide sequence ID" value="NZ_JBHRXX010000007.1"/>
</dbReference>
<gene>
    <name evidence="10" type="ORF">ACFOPI_18645</name>
</gene>
<evidence type="ECO:0000313" key="10">
    <source>
        <dbReference type="EMBL" id="MFC3685627.1"/>
    </source>
</evidence>
<keyword evidence="4 8" id="KW-0812">Transmembrane</keyword>
<keyword evidence="6 9" id="KW-0472">Membrane</keyword>
<keyword evidence="11" id="KW-1185">Reference proteome</keyword>
<dbReference type="Pfam" id="PF00893">
    <property type="entry name" value="Multi_Drug_Res"/>
    <property type="match status" value="1"/>
</dbReference>
<accession>A0ABV7W996</accession>
<dbReference type="Proteomes" id="UP001595729">
    <property type="component" value="Unassembled WGS sequence"/>
</dbReference>
<dbReference type="Gene3D" id="1.10.3730.20">
    <property type="match status" value="1"/>
</dbReference>
<dbReference type="PANTHER" id="PTHR30561:SF1">
    <property type="entry name" value="MULTIDRUG TRANSPORTER EMRE"/>
    <property type="match status" value="1"/>
</dbReference>
<evidence type="ECO:0000313" key="11">
    <source>
        <dbReference type="Proteomes" id="UP001595729"/>
    </source>
</evidence>
<evidence type="ECO:0000256" key="5">
    <source>
        <dbReference type="ARBA" id="ARBA00022989"/>
    </source>
</evidence>
<evidence type="ECO:0000256" key="9">
    <source>
        <dbReference type="SAM" id="Phobius"/>
    </source>
</evidence>
<name>A0ABV7W996_9BURK</name>
<comment type="similarity">
    <text evidence="7 8">Belongs to the drug/metabolite transporter (DMT) superfamily. Small multidrug resistance (SMR) (TC 2.A.7.1) family.</text>
</comment>
<sequence length="111" mass="11403">MNPNLLAWLLVATSVIAEVVGTVALKYSDGFSKLFPSATAAACYALAIWLMAASMRHLDMGITYAVWASSGTAATALVGVAVFGEQLGIVKALGLVCVVGGVVMLNLGNQQ</sequence>
<dbReference type="InterPro" id="IPR037185">
    <property type="entry name" value="EmrE-like"/>
</dbReference>
<feature type="transmembrane region" description="Helical" evidence="9">
    <location>
        <begin position="64"/>
        <end position="83"/>
    </location>
</feature>
<reference evidence="11" key="1">
    <citation type="journal article" date="2019" name="Int. J. Syst. Evol. Microbiol.">
        <title>The Global Catalogue of Microorganisms (GCM) 10K type strain sequencing project: providing services to taxonomists for standard genome sequencing and annotation.</title>
        <authorList>
            <consortium name="The Broad Institute Genomics Platform"/>
            <consortium name="The Broad Institute Genome Sequencing Center for Infectious Disease"/>
            <person name="Wu L."/>
            <person name="Ma J."/>
        </authorList>
    </citation>
    <scope>NUCLEOTIDE SEQUENCE [LARGE SCALE GENOMIC DNA]</scope>
    <source>
        <strain evidence="11">KCTC 42501</strain>
    </source>
</reference>
<comment type="subcellular location">
    <subcellularLocation>
        <location evidence="1 8">Cell membrane</location>
        <topology evidence="1 8">Multi-pass membrane protein</topology>
    </subcellularLocation>
</comment>
<evidence type="ECO:0000256" key="8">
    <source>
        <dbReference type="RuleBase" id="RU003942"/>
    </source>
</evidence>
<organism evidence="10 11">
    <name type="scientific">Hydrogenophaga luteola</name>
    <dbReference type="NCBI Taxonomy" id="1591122"/>
    <lineage>
        <taxon>Bacteria</taxon>
        <taxon>Pseudomonadati</taxon>
        <taxon>Pseudomonadota</taxon>
        <taxon>Betaproteobacteria</taxon>
        <taxon>Burkholderiales</taxon>
        <taxon>Comamonadaceae</taxon>
        <taxon>Hydrogenophaga</taxon>
    </lineage>
</organism>